<dbReference type="CDD" id="cd04496">
    <property type="entry name" value="SSB_OBF"/>
    <property type="match status" value="1"/>
</dbReference>
<evidence type="ECO:0000256" key="2">
    <source>
        <dbReference type="SAM" id="MobiDB-lite"/>
    </source>
</evidence>
<dbReference type="NCBIfam" id="TIGR00621">
    <property type="entry name" value="ssb"/>
    <property type="match status" value="1"/>
</dbReference>
<protein>
    <submittedName>
        <fullName evidence="3">Single-strand binding family protein</fullName>
    </submittedName>
</protein>
<dbReference type="InterPro" id="IPR012340">
    <property type="entry name" value="NA-bd_OB-fold"/>
</dbReference>
<feature type="region of interest" description="Disordered" evidence="2">
    <location>
        <begin position="132"/>
        <end position="152"/>
    </location>
</feature>
<comment type="caution">
    <text evidence="3">The sequence shown here is derived from an EMBL/GenBank/DDBJ whole genome shotgun (WGS) entry which is preliminary data.</text>
</comment>
<keyword evidence="1" id="KW-0238">DNA-binding</keyword>
<reference evidence="3" key="1">
    <citation type="journal article" date="2012" name="PLoS ONE">
        <title>Gene sets for utilization of primary and secondary nutrition supplies in the distal gut of endangered iberian lynx.</title>
        <authorList>
            <person name="Alcaide M."/>
            <person name="Messina E."/>
            <person name="Richter M."/>
            <person name="Bargiela R."/>
            <person name="Peplies J."/>
            <person name="Huws S.A."/>
            <person name="Newbold C.J."/>
            <person name="Golyshin P.N."/>
            <person name="Simon M.A."/>
            <person name="Lopez G."/>
            <person name="Yakimov M.M."/>
            <person name="Ferrer M."/>
        </authorList>
    </citation>
    <scope>NUCLEOTIDE SEQUENCE</scope>
</reference>
<dbReference type="AlphaFoldDB" id="J9D529"/>
<dbReference type="Gene3D" id="2.40.50.140">
    <property type="entry name" value="Nucleic acid-binding proteins"/>
    <property type="match status" value="1"/>
</dbReference>
<dbReference type="InterPro" id="IPR000424">
    <property type="entry name" value="Primosome_PriB/ssb"/>
</dbReference>
<organism evidence="3">
    <name type="scientific">gut metagenome</name>
    <dbReference type="NCBI Taxonomy" id="749906"/>
    <lineage>
        <taxon>unclassified sequences</taxon>
        <taxon>metagenomes</taxon>
        <taxon>organismal metagenomes</taxon>
    </lineage>
</organism>
<dbReference type="PROSITE" id="PS50935">
    <property type="entry name" value="SSB"/>
    <property type="match status" value="1"/>
</dbReference>
<dbReference type="EMBL" id="AMCI01000781">
    <property type="protein sequence ID" value="EJX07821.1"/>
    <property type="molecule type" value="Genomic_DNA"/>
</dbReference>
<evidence type="ECO:0000313" key="3">
    <source>
        <dbReference type="EMBL" id="EJX07821.1"/>
    </source>
</evidence>
<dbReference type="GO" id="GO:0006260">
    <property type="term" value="P:DNA replication"/>
    <property type="evidence" value="ECO:0007669"/>
    <property type="project" value="InterPro"/>
</dbReference>
<dbReference type="Pfam" id="PF00436">
    <property type="entry name" value="SSB"/>
    <property type="match status" value="1"/>
</dbReference>
<accession>J9D529</accession>
<proteinExistence type="predicted"/>
<gene>
    <name evidence="3" type="ORF">EVA_04072</name>
</gene>
<dbReference type="InterPro" id="IPR011344">
    <property type="entry name" value="ssDNA-bd"/>
</dbReference>
<feature type="compositionally biased region" description="Basic and acidic residues" evidence="2">
    <location>
        <begin position="134"/>
        <end position="145"/>
    </location>
</feature>
<sequence length="152" mass="17394">MSQPCNCTHLYWQRKNNLINNLKHCNMKQIENNFAVSGFVGKDAEIRQFANASVARFSLAVSRQEKSGEETKRVSAFINVEAWRNNANTDSLAQITKGTLLTVEGYFKPEEWIDKDGVKHNRIVMVANKFYQTPDKEETPAEPEKKTKKGKK</sequence>
<evidence type="ECO:0000256" key="1">
    <source>
        <dbReference type="ARBA" id="ARBA00023125"/>
    </source>
</evidence>
<dbReference type="SUPFAM" id="SSF50249">
    <property type="entry name" value="Nucleic acid-binding proteins"/>
    <property type="match status" value="1"/>
</dbReference>
<dbReference type="GO" id="GO:0003697">
    <property type="term" value="F:single-stranded DNA binding"/>
    <property type="evidence" value="ECO:0007669"/>
    <property type="project" value="InterPro"/>
</dbReference>
<name>J9D529_9ZZZZ</name>